<sequence length="393" mass="41115">MVSIRPATRAWKRGAAAIAVTVIVGSLITGCMGQDPEDGPSRAAVVPAPQFPVNSLTAARRTEITEQQCPAAVTQEALRALPEAAANAVDFFAASAQCVLIAAVLQTPVQPEAFISPLQYTAPCASPAIVSVWAHYDDDLIFGSPTIPNAMAAGQCIRTLFITGSDAGMGTEYAMERELGIRAAYDVMRGVTGDWVDATVALRSGVTITTTSPADNPGILLLFVRLPDGGLDAGGFGATGHQSLPQLLSGALAEITTTDTGQPITLPALEATIAEVVQAYAPQSVLAHLPKLDPRSKGDHPDHSATGNLVAGLVDNGFIDGTVVQYAIGYPSAQNEVNLGGDELWKKLEAFAAYASHDSVLHCSTAKSCLGVRKFGEWLQRQYLVPDAEIPTP</sequence>
<dbReference type="InterPro" id="IPR003737">
    <property type="entry name" value="GlcNAc_PI_deacetylase-related"/>
</dbReference>
<keyword evidence="3" id="KW-1185">Reference proteome</keyword>
<dbReference type="Proteomes" id="UP001239085">
    <property type="component" value="Unassembled WGS sequence"/>
</dbReference>
<dbReference type="Pfam" id="PF02585">
    <property type="entry name" value="PIG-L"/>
    <property type="match status" value="1"/>
</dbReference>
<protein>
    <submittedName>
        <fullName evidence="2">LmbE family N-acetylglucosaminyl deacetylase</fullName>
    </submittedName>
</protein>
<dbReference type="RefSeq" id="WP_307363184.1">
    <property type="nucleotide sequence ID" value="NZ_JAUSXK010000001.1"/>
</dbReference>
<dbReference type="EMBL" id="JAUSXK010000001">
    <property type="protein sequence ID" value="MDQ0645008.1"/>
    <property type="molecule type" value="Genomic_DNA"/>
</dbReference>
<reference evidence="2 3" key="1">
    <citation type="submission" date="2023-07" db="EMBL/GenBank/DDBJ databases">
        <title>Comparative genomics of wheat-associated soil bacteria to identify genetic determinants of phenazine resistance.</title>
        <authorList>
            <person name="Mouncey N."/>
        </authorList>
    </citation>
    <scope>NUCLEOTIDE SEQUENCE [LARGE SCALE GENOMIC DNA]</scope>
    <source>
        <strain evidence="2 3">W2I7</strain>
    </source>
</reference>
<evidence type="ECO:0000313" key="3">
    <source>
        <dbReference type="Proteomes" id="UP001239085"/>
    </source>
</evidence>
<dbReference type="InterPro" id="IPR024078">
    <property type="entry name" value="LmbE-like_dom_sf"/>
</dbReference>
<name>A0ABU0PCF4_9MICO</name>
<gene>
    <name evidence="2" type="ORF">QFZ46_003168</name>
</gene>
<evidence type="ECO:0000256" key="1">
    <source>
        <dbReference type="ARBA" id="ARBA00022833"/>
    </source>
</evidence>
<keyword evidence="1" id="KW-0862">Zinc</keyword>
<dbReference type="PROSITE" id="PS51257">
    <property type="entry name" value="PROKAR_LIPOPROTEIN"/>
    <property type="match status" value="1"/>
</dbReference>
<evidence type="ECO:0000313" key="2">
    <source>
        <dbReference type="EMBL" id="MDQ0645008.1"/>
    </source>
</evidence>
<proteinExistence type="predicted"/>
<accession>A0ABU0PCF4</accession>
<organism evidence="2 3">
    <name type="scientific">Microbacterium murale</name>
    <dbReference type="NCBI Taxonomy" id="1081040"/>
    <lineage>
        <taxon>Bacteria</taxon>
        <taxon>Bacillati</taxon>
        <taxon>Actinomycetota</taxon>
        <taxon>Actinomycetes</taxon>
        <taxon>Micrococcales</taxon>
        <taxon>Microbacteriaceae</taxon>
        <taxon>Microbacterium</taxon>
    </lineage>
</organism>
<comment type="caution">
    <text evidence="2">The sequence shown here is derived from an EMBL/GenBank/DDBJ whole genome shotgun (WGS) entry which is preliminary data.</text>
</comment>
<dbReference type="SUPFAM" id="SSF102588">
    <property type="entry name" value="LmbE-like"/>
    <property type="match status" value="1"/>
</dbReference>
<dbReference type="Gene3D" id="3.40.50.10320">
    <property type="entry name" value="LmbE-like"/>
    <property type="match status" value="1"/>
</dbReference>